<evidence type="ECO:0000313" key="2">
    <source>
        <dbReference type="EMBL" id="KAI6659564.1"/>
    </source>
</evidence>
<feature type="coiled-coil region" evidence="1">
    <location>
        <begin position="364"/>
        <end position="392"/>
    </location>
</feature>
<comment type="caution">
    <text evidence="2">The sequence shown here is derived from an EMBL/GenBank/DDBJ whole genome shotgun (WGS) entry which is preliminary data.</text>
</comment>
<dbReference type="AlphaFoldDB" id="A0AAV7KEN1"/>
<feature type="coiled-coil region" evidence="1">
    <location>
        <begin position="304"/>
        <end position="331"/>
    </location>
</feature>
<sequence length="459" mass="53293">MFTWWIEKNFGLNIVCLRAKTKTQLSPGGHDGWLSVNDINLSADIHTFHVATYQRGTKMQEIELCIDSEIEEILKASPEQEEKEKEGMYKLNKPKNKLKNIHSKTLVGTDGTQETILIKDVKKYKMLLKKNDRLTADVRDQIKKVTKDNHILKKQIENNTKREETERKQLEGEKQALLKTSRGLNKEVEQKNNKAISNNRCTEKSREELEQKRQVDALILNLKTELANVKTEREEIQTNLGEEVRTWKNNHTRVCQLKEDEVRELKEENSALLREKGKRGRNKRDSRLRLQRDKELEGTFQILLEESQKEILNLESERDSHKTAADKYRAEREKVKLAVEEQKIIQETLKSEYEQKASDALYQITTLTNTLKQSEEQNHKLLEENNKLKRELTRNKYPNIKSDNNNSTEGNIVNSGVISTYPPILSQGSQNEHSPSYHKISSLITSVQGTDLRILTIIV</sequence>
<name>A0AAV7KEN1_9METZ</name>
<protein>
    <submittedName>
        <fullName evidence="2">Uncharacterized protein</fullName>
    </submittedName>
</protein>
<proteinExistence type="predicted"/>
<gene>
    <name evidence="2" type="ORF">LOD99_14487</name>
</gene>
<evidence type="ECO:0000256" key="1">
    <source>
        <dbReference type="SAM" id="Coils"/>
    </source>
</evidence>
<feature type="coiled-coil region" evidence="1">
    <location>
        <begin position="153"/>
        <end position="275"/>
    </location>
</feature>
<dbReference type="Proteomes" id="UP001165289">
    <property type="component" value="Unassembled WGS sequence"/>
</dbReference>
<organism evidence="2 3">
    <name type="scientific">Oopsacas minuta</name>
    <dbReference type="NCBI Taxonomy" id="111878"/>
    <lineage>
        <taxon>Eukaryota</taxon>
        <taxon>Metazoa</taxon>
        <taxon>Porifera</taxon>
        <taxon>Hexactinellida</taxon>
        <taxon>Hexasterophora</taxon>
        <taxon>Lyssacinosida</taxon>
        <taxon>Leucopsacidae</taxon>
        <taxon>Oopsacas</taxon>
    </lineage>
</organism>
<keyword evidence="3" id="KW-1185">Reference proteome</keyword>
<evidence type="ECO:0000313" key="3">
    <source>
        <dbReference type="Proteomes" id="UP001165289"/>
    </source>
</evidence>
<reference evidence="2 3" key="1">
    <citation type="journal article" date="2023" name="BMC Biol.">
        <title>The compact genome of the sponge Oopsacas minuta (Hexactinellida) is lacking key metazoan core genes.</title>
        <authorList>
            <person name="Santini S."/>
            <person name="Schenkelaars Q."/>
            <person name="Jourda C."/>
            <person name="Duchesne M."/>
            <person name="Belahbib H."/>
            <person name="Rocher C."/>
            <person name="Selva M."/>
            <person name="Riesgo A."/>
            <person name="Vervoort M."/>
            <person name="Leys S.P."/>
            <person name="Kodjabachian L."/>
            <person name="Le Bivic A."/>
            <person name="Borchiellini C."/>
            <person name="Claverie J.M."/>
            <person name="Renard E."/>
        </authorList>
    </citation>
    <scope>NUCLEOTIDE SEQUENCE [LARGE SCALE GENOMIC DNA]</scope>
    <source>
        <strain evidence="2">SPO-2</strain>
    </source>
</reference>
<keyword evidence="1" id="KW-0175">Coiled coil</keyword>
<dbReference type="EMBL" id="JAKMXF010000055">
    <property type="protein sequence ID" value="KAI6659564.1"/>
    <property type="molecule type" value="Genomic_DNA"/>
</dbReference>
<accession>A0AAV7KEN1</accession>